<keyword evidence="3" id="KW-1185">Reference proteome</keyword>
<dbReference type="InterPro" id="IPR036390">
    <property type="entry name" value="WH_DNA-bd_sf"/>
</dbReference>
<reference evidence="3" key="1">
    <citation type="submission" date="2017-01" db="EMBL/GenBank/DDBJ databases">
        <authorList>
            <person name="Varghese N."/>
            <person name="Submissions S."/>
        </authorList>
    </citation>
    <scope>NUCLEOTIDE SEQUENCE [LARGE SCALE GENOMIC DNA]</scope>
    <source>
        <strain evidence="3">DSM 19945</strain>
    </source>
</reference>
<evidence type="ECO:0000313" key="2">
    <source>
        <dbReference type="EMBL" id="SIT22300.1"/>
    </source>
</evidence>
<dbReference type="STRING" id="453582.SAMN05421580_12011"/>
<accession>A0A1N7QHE9</accession>
<organism evidence="2 3">
    <name type="scientific">Rhodobacter aestuarii</name>
    <dbReference type="NCBI Taxonomy" id="453582"/>
    <lineage>
        <taxon>Bacteria</taxon>
        <taxon>Pseudomonadati</taxon>
        <taxon>Pseudomonadota</taxon>
        <taxon>Alphaproteobacteria</taxon>
        <taxon>Rhodobacterales</taxon>
        <taxon>Rhodobacter group</taxon>
        <taxon>Rhodobacter</taxon>
    </lineage>
</organism>
<dbReference type="SUPFAM" id="SSF46785">
    <property type="entry name" value="Winged helix' DNA-binding domain"/>
    <property type="match status" value="1"/>
</dbReference>
<dbReference type="InterPro" id="IPR015102">
    <property type="entry name" value="Tscrpt_reg_HTH_FeoC"/>
</dbReference>
<dbReference type="Proteomes" id="UP000186221">
    <property type="component" value="Unassembled WGS sequence"/>
</dbReference>
<evidence type="ECO:0000313" key="3">
    <source>
        <dbReference type="Proteomes" id="UP000186221"/>
    </source>
</evidence>
<evidence type="ECO:0000259" key="1">
    <source>
        <dbReference type="Pfam" id="PF09012"/>
    </source>
</evidence>
<name>A0A1N7QHE9_9RHOB</name>
<dbReference type="InterPro" id="IPR036388">
    <property type="entry name" value="WH-like_DNA-bd_sf"/>
</dbReference>
<dbReference type="Pfam" id="PF09012">
    <property type="entry name" value="FeoC"/>
    <property type="match status" value="1"/>
</dbReference>
<dbReference type="EMBL" id="FTOG01000020">
    <property type="protein sequence ID" value="SIT22300.1"/>
    <property type="molecule type" value="Genomic_DNA"/>
</dbReference>
<protein>
    <submittedName>
        <fullName evidence="2">FeoC like transcriptional regulator</fullName>
    </submittedName>
</protein>
<proteinExistence type="predicted"/>
<dbReference type="OrthoDB" id="467062at2"/>
<dbReference type="AlphaFoldDB" id="A0A1N7QHE9"/>
<dbReference type="Gene3D" id="1.10.10.10">
    <property type="entry name" value="Winged helix-like DNA-binding domain superfamily/Winged helix DNA-binding domain"/>
    <property type="match status" value="1"/>
</dbReference>
<sequence length="136" mass="14825">MSLREIEAHVIARGKVSLSDLSLHFGCAPDAMREMTAMLVRKGRLELSFAKSTCSGCGNKACCAGAAYYSPPEAQAAPSFRKETLAAHTDRRSAVERRWRRFDGRPTPSATCPAKSFSQSGSGRIFSFFRGLCGRD</sequence>
<gene>
    <name evidence="2" type="ORF">SAMN05421580_12011</name>
</gene>
<dbReference type="RefSeq" id="WP_076486489.1">
    <property type="nucleotide sequence ID" value="NZ_FTOG01000020.1"/>
</dbReference>
<feature type="domain" description="Transcriptional regulator HTH-type FeoC" evidence="1">
    <location>
        <begin position="2"/>
        <end position="62"/>
    </location>
</feature>